<feature type="domain" description="DUF5648" evidence="2">
    <location>
        <begin position="37"/>
        <end position="173"/>
    </location>
</feature>
<evidence type="ECO:0000256" key="1">
    <source>
        <dbReference type="SAM" id="SignalP"/>
    </source>
</evidence>
<dbReference type="InterPro" id="IPR043708">
    <property type="entry name" value="DUF5648"/>
</dbReference>
<dbReference type="Pfam" id="PF18885">
    <property type="entry name" value="DUF5648"/>
    <property type="match status" value="1"/>
</dbReference>
<proteinExistence type="predicted"/>
<accession>A0A8H6X9L0</accession>
<dbReference type="EMBL" id="JACAZI010000022">
    <property type="protein sequence ID" value="KAF7337173.1"/>
    <property type="molecule type" value="Genomic_DNA"/>
</dbReference>
<feature type="signal peptide" evidence="1">
    <location>
        <begin position="1"/>
        <end position="21"/>
    </location>
</feature>
<sequence length="176" mass="19263">MKFTAILFSGLTGLSLHGALGASLQRRTCGNPADAVPFLRAFKPATGDHLETTSTTEWENAIESEGYQALSSIGRIFTTQEAGTVPLYRLFAGVPQLHFYTPSAVERDQAAQEGYTEEGIAGYVYMDSTCGASPLYRLFSTITGDHMYSMDATEINTVVKTENYNFEGLQCFIFPL</sequence>
<organism evidence="3 4">
    <name type="scientific">Mycena venus</name>
    <dbReference type="NCBI Taxonomy" id="2733690"/>
    <lineage>
        <taxon>Eukaryota</taxon>
        <taxon>Fungi</taxon>
        <taxon>Dikarya</taxon>
        <taxon>Basidiomycota</taxon>
        <taxon>Agaricomycotina</taxon>
        <taxon>Agaricomycetes</taxon>
        <taxon>Agaricomycetidae</taxon>
        <taxon>Agaricales</taxon>
        <taxon>Marasmiineae</taxon>
        <taxon>Mycenaceae</taxon>
        <taxon>Mycena</taxon>
    </lineage>
</organism>
<evidence type="ECO:0000313" key="4">
    <source>
        <dbReference type="Proteomes" id="UP000620124"/>
    </source>
</evidence>
<gene>
    <name evidence="3" type="ORF">MVEN_02155300</name>
</gene>
<reference evidence="3" key="1">
    <citation type="submission" date="2020-05" db="EMBL/GenBank/DDBJ databases">
        <title>Mycena genomes resolve the evolution of fungal bioluminescence.</title>
        <authorList>
            <person name="Tsai I.J."/>
        </authorList>
    </citation>
    <scope>NUCLEOTIDE SEQUENCE</scope>
    <source>
        <strain evidence="3">CCC161011</strain>
    </source>
</reference>
<evidence type="ECO:0000259" key="2">
    <source>
        <dbReference type="Pfam" id="PF18885"/>
    </source>
</evidence>
<keyword evidence="1" id="KW-0732">Signal</keyword>
<dbReference type="OrthoDB" id="9971254at2759"/>
<protein>
    <recommendedName>
        <fullName evidence="2">DUF5648 domain-containing protein</fullName>
    </recommendedName>
</protein>
<dbReference type="Proteomes" id="UP000620124">
    <property type="component" value="Unassembled WGS sequence"/>
</dbReference>
<feature type="chain" id="PRO_5034180630" description="DUF5648 domain-containing protein" evidence="1">
    <location>
        <begin position="22"/>
        <end position="176"/>
    </location>
</feature>
<dbReference type="AlphaFoldDB" id="A0A8H6X9L0"/>
<comment type="caution">
    <text evidence="3">The sequence shown here is derived from an EMBL/GenBank/DDBJ whole genome shotgun (WGS) entry which is preliminary data.</text>
</comment>
<evidence type="ECO:0000313" key="3">
    <source>
        <dbReference type="EMBL" id="KAF7337173.1"/>
    </source>
</evidence>
<name>A0A8H6X9L0_9AGAR</name>
<keyword evidence="4" id="KW-1185">Reference proteome</keyword>